<evidence type="ECO:0000256" key="1">
    <source>
        <dbReference type="ARBA" id="ARBA00009437"/>
    </source>
</evidence>
<dbReference type="PROSITE" id="PS50931">
    <property type="entry name" value="HTH_LYSR"/>
    <property type="match status" value="1"/>
</dbReference>
<reference evidence="6 7" key="1">
    <citation type="submission" date="2006-02" db="EMBL/GenBank/DDBJ databases">
        <authorList>
            <person name="Pinhassi J."/>
            <person name="Pedros-Alio C."/>
            <person name="Ferriera S."/>
            <person name="Johnson J."/>
            <person name="Kravitz S."/>
            <person name="Halpern A."/>
            <person name="Remington K."/>
            <person name="Beeson K."/>
            <person name="Tran B."/>
            <person name="Rogers Y.-H."/>
            <person name="Friedman R."/>
            <person name="Venter J.C."/>
        </authorList>
    </citation>
    <scope>NUCLEOTIDE SEQUENCE [LARGE SCALE GENOMIC DNA]</scope>
    <source>
        <strain evidence="6 7">MED297</strain>
    </source>
</reference>
<dbReference type="Pfam" id="PF03466">
    <property type="entry name" value="LysR_substrate"/>
    <property type="match status" value="1"/>
</dbReference>
<evidence type="ECO:0000259" key="5">
    <source>
        <dbReference type="PROSITE" id="PS50931"/>
    </source>
</evidence>
<gene>
    <name evidence="6" type="ORF">MED297_06843</name>
</gene>
<organism evidence="6 7">
    <name type="scientific">Reinekea blandensis MED297</name>
    <dbReference type="NCBI Taxonomy" id="314283"/>
    <lineage>
        <taxon>Bacteria</taxon>
        <taxon>Pseudomonadati</taxon>
        <taxon>Pseudomonadota</taxon>
        <taxon>Gammaproteobacteria</taxon>
        <taxon>Oceanospirillales</taxon>
        <taxon>Saccharospirillaceae</taxon>
        <taxon>Reinekea</taxon>
    </lineage>
</organism>
<dbReference type="RefSeq" id="WP_008045255.1">
    <property type="nucleotide sequence ID" value="NZ_CH724152.1"/>
</dbReference>
<dbReference type="InterPro" id="IPR005119">
    <property type="entry name" value="LysR_subst-bd"/>
</dbReference>
<accession>A4BF65</accession>
<dbReference type="Gene3D" id="1.10.10.10">
    <property type="entry name" value="Winged helix-like DNA-binding domain superfamily/Winged helix DNA-binding domain"/>
    <property type="match status" value="1"/>
</dbReference>
<dbReference type="FunFam" id="1.10.10.10:FF:000001">
    <property type="entry name" value="LysR family transcriptional regulator"/>
    <property type="match status" value="1"/>
</dbReference>
<keyword evidence="2" id="KW-0805">Transcription regulation</keyword>
<dbReference type="Gene3D" id="3.40.190.290">
    <property type="match status" value="1"/>
</dbReference>
<dbReference type="InterPro" id="IPR058163">
    <property type="entry name" value="LysR-type_TF_proteobact-type"/>
</dbReference>
<feature type="domain" description="HTH lysR-type" evidence="5">
    <location>
        <begin position="1"/>
        <end position="59"/>
    </location>
</feature>
<dbReference type="GO" id="GO:0003700">
    <property type="term" value="F:DNA-binding transcription factor activity"/>
    <property type="evidence" value="ECO:0007669"/>
    <property type="project" value="InterPro"/>
</dbReference>
<evidence type="ECO:0000256" key="2">
    <source>
        <dbReference type="ARBA" id="ARBA00023015"/>
    </source>
</evidence>
<keyword evidence="3" id="KW-0238">DNA-binding</keyword>
<dbReference type="PANTHER" id="PTHR30537">
    <property type="entry name" value="HTH-TYPE TRANSCRIPTIONAL REGULATOR"/>
    <property type="match status" value="1"/>
</dbReference>
<name>A4BF65_9GAMM</name>
<dbReference type="InterPro" id="IPR036388">
    <property type="entry name" value="WH-like_DNA-bd_sf"/>
</dbReference>
<comment type="caution">
    <text evidence="6">The sequence shown here is derived from an EMBL/GenBank/DDBJ whole genome shotgun (WGS) entry which is preliminary data.</text>
</comment>
<dbReference type="InterPro" id="IPR000847">
    <property type="entry name" value="LysR_HTH_N"/>
</dbReference>
<dbReference type="Pfam" id="PF00126">
    <property type="entry name" value="HTH_1"/>
    <property type="match status" value="1"/>
</dbReference>
<dbReference type="PANTHER" id="PTHR30537:SF5">
    <property type="entry name" value="HTH-TYPE TRANSCRIPTIONAL ACTIVATOR TTDR-RELATED"/>
    <property type="match status" value="1"/>
</dbReference>
<evidence type="ECO:0000313" key="6">
    <source>
        <dbReference type="EMBL" id="EAR09178.1"/>
    </source>
</evidence>
<dbReference type="InterPro" id="IPR036390">
    <property type="entry name" value="WH_DNA-bd_sf"/>
</dbReference>
<evidence type="ECO:0000256" key="3">
    <source>
        <dbReference type="ARBA" id="ARBA00023125"/>
    </source>
</evidence>
<dbReference type="HOGENOM" id="CLU_039613_16_2_6"/>
<dbReference type="SUPFAM" id="SSF46785">
    <property type="entry name" value="Winged helix' DNA-binding domain"/>
    <property type="match status" value="1"/>
</dbReference>
<evidence type="ECO:0000313" key="7">
    <source>
        <dbReference type="Proteomes" id="UP000005953"/>
    </source>
</evidence>
<dbReference type="AlphaFoldDB" id="A4BF65"/>
<dbReference type="Proteomes" id="UP000005953">
    <property type="component" value="Unassembled WGS sequence"/>
</dbReference>
<dbReference type="GO" id="GO:0003677">
    <property type="term" value="F:DNA binding"/>
    <property type="evidence" value="ECO:0007669"/>
    <property type="project" value="UniProtKB-KW"/>
</dbReference>
<keyword evidence="7" id="KW-1185">Reference proteome</keyword>
<evidence type="ECO:0000256" key="4">
    <source>
        <dbReference type="ARBA" id="ARBA00023163"/>
    </source>
</evidence>
<comment type="similarity">
    <text evidence="1">Belongs to the LysR transcriptional regulatory family.</text>
</comment>
<keyword evidence="4" id="KW-0804">Transcription</keyword>
<dbReference type="CDD" id="cd08422">
    <property type="entry name" value="PBP2_CrgA_like"/>
    <property type="match status" value="1"/>
</dbReference>
<dbReference type="STRING" id="314283.MED297_06843"/>
<proteinExistence type="inferred from homology"/>
<dbReference type="OrthoDB" id="9815676at2"/>
<dbReference type="SUPFAM" id="SSF53850">
    <property type="entry name" value="Periplasmic binding protein-like II"/>
    <property type="match status" value="1"/>
</dbReference>
<sequence>MSRFTEIEAFIEVAQQGSFTQAAAHLDVSRSRVSQLILRLEERLGVRLMHRTTRSLTLTPQGEQFLQRCRTGMNQLSSAEADLKMMSHQLTGPIRINSVGGIFGEQILTHALTDLMSNHPELSVTVDYSSMLVDMNRDPVDLVLRIGHAPAENTESAYLGEVHHSLCASPAFINRYGFPQHPDDLVRLPTICGTPKIWELEHLSTGERQVITPNASWRSGNSNAQRIATIEGLGVSRLQTLIAKPELDNGKLVSVMPQWRIEPTFFWLMWPRDKKLTLRNQTVRDHLIHHITTQLKEMT</sequence>
<dbReference type="EMBL" id="AAOE01000012">
    <property type="protein sequence ID" value="EAR09178.1"/>
    <property type="molecule type" value="Genomic_DNA"/>
</dbReference>
<protein>
    <submittedName>
        <fullName evidence="6">Substrate-binding transcriptional regulator, LysR family protein</fullName>
    </submittedName>
</protein>